<sequence length="103" mass="12094">RWQPCGLHDGVGFMEGPQNPPQSSRRASGVQQGWDRHRGLHRRVWYGRDRRRQCLPGSSHRHTAKIRNPVCRHLVGRQDGRCRGTTPWKETRRGLCRDRHARL</sequence>
<name>A0A382MM97_9ZZZZ</name>
<feature type="compositionally biased region" description="Polar residues" evidence="1">
    <location>
        <begin position="21"/>
        <end position="31"/>
    </location>
</feature>
<protein>
    <submittedName>
        <fullName evidence="2">Uncharacterized protein</fullName>
    </submittedName>
</protein>
<feature type="non-terminal residue" evidence="2">
    <location>
        <position position="1"/>
    </location>
</feature>
<reference evidence="2" key="1">
    <citation type="submission" date="2018-05" db="EMBL/GenBank/DDBJ databases">
        <authorList>
            <person name="Lanie J.A."/>
            <person name="Ng W.-L."/>
            <person name="Kazmierczak K.M."/>
            <person name="Andrzejewski T.M."/>
            <person name="Davidsen T.M."/>
            <person name="Wayne K.J."/>
            <person name="Tettelin H."/>
            <person name="Glass J.I."/>
            <person name="Rusch D."/>
            <person name="Podicherti R."/>
            <person name="Tsui H.-C.T."/>
            <person name="Winkler M.E."/>
        </authorList>
    </citation>
    <scope>NUCLEOTIDE SEQUENCE</scope>
</reference>
<feature type="region of interest" description="Disordered" evidence="1">
    <location>
        <begin position="1"/>
        <end position="35"/>
    </location>
</feature>
<proteinExistence type="predicted"/>
<gene>
    <name evidence="2" type="ORF">METZ01_LOCUS302472</name>
</gene>
<evidence type="ECO:0000313" key="2">
    <source>
        <dbReference type="EMBL" id="SVC49618.1"/>
    </source>
</evidence>
<organism evidence="2">
    <name type="scientific">marine metagenome</name>
    <dbReference type="NCBI Taxonomy" id="408172"/>
    <lineage>
        <taxon>unclassified sequences</taxon>
        <taxon>metagenomes</taxon>
        <taxon>ecological metagenomes</taxon>
    </lineage>
</organism>
<feature type="non-terminal residue" evidence="2">
    <location>
        <position position="103"/>
    </location>
</feature>
<evidence type="ECO:0000256" key="1">
    <source>
        <dbReference type="SAM" id="MobiDB-lite"/>
    </source>
</evidence>
<dbReference type="AlphaFoldDB" id="A0A382MM97"/>
<accession>A0A382MM97</accession>
<dbReference type="EMBL" id="UINC01094407">
    <property type="protein sequence ID" value="SVC49618.1"/>
    <property type="molecule type" value="Genomic_DNA"/>
</dbReference>